<name>A0A1M6J8C4_MALRU</name>
<dbReference type="Pfam" id="PF04015">
    <property type="entry name" value="DUF362"/>
    <property type="match status" value="1"/>
</dbReference>
<dbReference type="STRING" id="1122189.SAMN02745165_02339"/>
<protein>
    <submittedName>
        <fullName evidence="2">Uncharacterized conserved protein, DUF362 family</fullName>
    </submittedName>
</protein>
<organism evidence="2 3">
    <name type="scientific">Malonomonas rubra DSM 5091</name>
    <dbReference type="NCBI Taxonomy" id="1122189"/>
    <lineage>
        <taxon>Bacteria</taxon>
        <taxon>Pseudomonadati</taxon>
        <taxon>Thermodesulfobacteriota</taxon>
        <taxon>Desulfuromonadia</taxon>
        <taxon>Desulfuromonadales</taxon>
        <taxon>Geopsychrobacteraceae</taxon>
        <taxon>Malonomonas</taxon>
    </lineage>
</organism>
<dbReference type="EMBL" id="FQZT01000008">
    <property type="protein sequence ID" value="SHJ42897.1"/>
    <property type="molecule type" value="Genomic_DNA"/>
</dbReference>
<reference evidence="2 3" key="1">
    <citation type="submission" date="2016-11" db="EMBL/GenBank/DDBJ databases">
        <authorList>
            <person name="Jaros S."/>
            <person name="Januszkiewicz K."/>
            <person name="Wedrychowicz H."/>
        </authorList>
    </citation>
    <scope>NUCLEOTIDE SEQUENCE [LARGE SCALE GENOMIC DNA]</scope>
    <source>
        <strain evidence="2 3">DSM 5091</strain>
    </source>
</reference>
<dbReference type="AlphaFoldDB" id="A0A1M6J8C4"/>
<evidence type="ECO:0000259" key="1">
    <source>
        <dbReference type="Pfam" id="PF04015"/>
    </source>
</evidence>
<gene>
    <name evidence="2" type="ORF">SAMN02745165_02339</name>
</gene>
<dbReference type="Proteomes" id="UP000184171">
    <property type="component" value="Unassembled WGS sequence"/>
</dbReference>
<proteinExistence type="predicted"/>
<dbReference type="RefSeq" id="WP_072908918.1">
    <property type="nucleotide sequence ID" value="NZ_FQZT01000008.1"/>
</dbReference>
<keyword evidence="3" id="KW-1185">Reference proteome</keyword>
<sequence length="267" mass="29446">MTQNCRSCQFTSFTESLPPLLDSINAAEIFSQQTQILLKPNLVNTSSPPITLPVEAMRVLVEYIRRCSKASLIIAEGTGEPHINTFDVFTALRYDELAVEYDLKLLDLNEAENIKLSDKRCKVFPEMYLPKIAFDSFIVSFPVLKAHSLADVTLAMKNMMGFPSHHHYQSGGYWRKAAFHASMHRSIFELNCYRKPDLSIIDASIGMAEYHLGGPTCNPPVGKLVAGLDPVAVDAVGAELLGFAWQNVEHIRLANGVLGCAEALSGS</sequence>
<evidence type="ECO:0000313" key="3">
    <source>
        <dbReference type="Proteomes" id="UP000184171"/>
    </source>
</evidence>
<dbReference type="OrthoDB" id="9785671at2"/>
<dbReference type="InterPro" id="IPR007160">
    <property type="entry name" value="DUF362"/>
</dbReference>
<feature type="domain" description="DUF362" evidence="1">
    <location>
        <begin position="36"/>
        <end position="239"/>
    </location>
</feature>
<accession>A0A1M6J8C4</accession>
<evidence type="ECO:0000313" key="2">
    <source>
        <dbReference type="EMBL" id="SHJ42897.1"/>
    </source>
</evidence>